<keyword evidence="2" id="KW-0812">Transmembrane</keyword>
<keyword evidence="4" id="KW-1185">Reference proteome</keyword>
<protein>
    <submittedName>
        <fullName evidence="3">NAD(P)-dependent dehydrogenase (Short-subunit alcohol dehydrogenase family)</fullName>
    </submittedName>
</protein>
<dbReference type="InterPro" id="IPR020904">
    <property type="entry name" value="Sc_DH/Rdtase_CS"/>
</dbReference>
<dbReference type="InterPro" id="IPR050259">
    <property type="entry name" value="SDR"/>
</dbReference>
<dbReference type="EMBL" id="JAVDRD010000012">
    <property type="protein sequence ID" value="MDR6512850.1"/>
    <property type="molecule type" value="Genomic_DNA"/>
</dbReference>
<comment type="caution">
    <text evidence="3">The sequence shown here is derived from an EMBL/GenBank/DDBJ whole genome shotgun (WGS) entry which is preliminary data.</text>
</comment>
<keyword evidence="2" id="KW-1133">Transmembrane helix</keyword>
<evidence type="ECO:0000313" key="3">
    <source>
        <dbReference type="EMBL" id="MDR6512850.1"/>
    </source>
</evidence>
<dbReference type="PRINTS" id="PR00081">
    <property type="entry name" value="GDHRDH"/>
</dbReference>
<sequence length="249" mass="24901">MTDFAGRHVVITGASSGIGRATSQRVVAGGGTVTLIARRAALLEEAVAELGGAAGWAVADVADKPQLLAALDAAVAARGAIDGLFCNAGIGGTFAAVEDYGDAAFAAVMAVNVTAVFHAIAHVVPAMKQRRRGAILVTGSLASERGMAMNAGYVASKHAVLGLSRAVALELAPFGVRCNCVVPGFIETPMLDALPPDAATAMAARVPQGRTGSADELAQVAAFLLSDAAAHVTAQSWAVDGGILGTLSL</sequence>
<dbReference type="PANTHER" id="PTHR42879:SF2">
    <property type="entry name" value="3-OXOACYL-[ACYL-CARRIER-PROTEIN] REDUCTASE FABG"/>
    <property type="match status" value="1"/>
</dbReference>
<dbReference type="Gene3D" id="3.40.50.720">
    <property type="entry name" value="NAD(P)-binding Rossmann-like Domain"/>
    <property type="match status" value="1"/>
</dbReference>
<evidence type="ECO:0000256" key="1">
    <source>
        <dbReference type="ARBA" id="ARBA00006484"/>
    </source>
</evidence>
<proteinExistence type="inferred from homology"/>
<name>A0ABU1MR76_9SPHN</name>
<accession>A0ABU1MR76</accession>
<dbReference type="SUPFAM" id="SSF51735">
    <property type="entry name" value="NAD(P)-binding Rossmann-fold domains"/>
    <property type="match status" value="1"/>
</dbReference>
<dbReference type="CDD" id="cd05233">
    <property type="entry name" value="SDR_c"/>
    <property type="match status" value="1"/>
</dbReference>
<dbReference type="Pfam" id="PF13561">
    <property type="entry name" value="adh_short_C2"/>
    <property type="match status" value="1"/>
</dbReference>
<dbReference type="PANTHER" id="PTHR42879">
    <property type="entry name" value="3-OXOACYL-(ACYL-CARRIER-PROTEIN) REDUCTASE"/>
    <property type="match status" value="1"/>
</dbReference>
<evidence type="ECO:0000313" key="4">
    <source>
        <dbReference type="Proteomes" id="UP001184150"/>
    </source>
</evidence>
<dbReference type="Proteomes" id="UP001184150">
    <property type="component" value="Unassembled WGS sequence"/>
</dbReference>
<dbReference type="PROSITE" id="PS00061">
    <property type="entry name" value="ADH_SHORT"/>
    <property type="match status" value="1"/>
</dbReference>
<dbReference type="RefSeq" id="WP_309806266.1">
    <property type="nucleotide sequence ID" value="NZ_JAVDRD010000012.1"/>
</dbReference>
<keyword evidence="2" id="KW-0472">Membrane</keyword>
<organism evidence="3 4">
    <name type="scientific">Novosphingobium capsulatum</name>
    <dbReference type="NCBI Taxonomy" id="13688"/>
    <lineage>
        <taxon>Bacteria</taxon>
        <taxon>Pseudomonadati</taxon>
        <taxon>Pseudomonadota</taxon>
        <taxon>Alphaproteobacteria</taxon>
        <taxon>Sphingomonadales</taxon>
        <taxon>Sphingomonadaceae</taxon>
        <taxon>Novosphingobium</taxon>
    </lineage>
</organism>
<comment type="similarity">
    <text evidence="1">Belongs to the short-chain dehydrogenases/reductases (SDR) family.</text>
</comment>
<dbReference type="InterPro" id="IPR036291">
    <property type="entry name" value="NAD(P)-bd_dom_sf"/>
</dbReference>
<reference evidence="3 4" key="1">
    <citation type="submission" date="2023-07" db="EMBL/GenBank/DDBJ databases">
        <title>Sorghum-associated microbial communities from plants grown in Nebraska, USA.</title>
        <authorList>
            <person name="Schachtman D."/>
        </authorList>
    </citation>
    <scope>NUCLEOTIDE SEQUENCE [LARGE SCALE GENOMIC DNA]</scope>
    <source>
        <strain evidence="3 4">DS1027</strain>
    </source>
</reference>
<feature type="transmembrane region" description="Helical" evidence="2">
    <location>
        <begin position="103"/>
        <end position="124"/>
    </location>
</feature>
<dbReference type="PRINTS" id="PR00080">
    <property type="entry name" value="SDRFAMILY"/>
</dbReference>
<gene>
    <name evidence="3" type="ORF">J2792_003737</name>
</gene>
<dbReference type="InterPro" id="IPR002347">
    <property type="entry name" value="SDR_fam"/>
</dbReference>
<evidence type="ECO:0000256" key="2">
    <source>
        <dbReference type="SAM" id="Phobius"/>
    </source>
</evidence>